<dbReference type="GO" id="GO:0006096">
    <property type="term" value="P:glycolytic process"/>
    <property type="evidence" value="ECO:0007669"/>
    <property type="project" value="UniProtKB-UniRule"/>
</dbReference>
<dbReference type="InterPro" id="IPR043129">
    <property type="entry name" value="ATPase_NBD"/>
</dbReference>
<keyword evidence="1 3" id="KW-0808">Transferase</keyword>
<keyword evidence="6" id="KW-1185">Reference proteome</keyword>
<dbReference type="EMBL" id="CAACVJ010000179">
    <property type="protein sequence ID" value="VEP14373.1"/>
    <property type="molecule type" value="Genomic_DNA"/>
</dbReference>
<dbReference type="CDD" id="cd24008">
    <property type="entry name" value="ASKHA_NBD_GLK"/>
    <property type="match status" value="1"/>
</dbReference>
<dbReference type="PANTHER" id="PTHR47363">
    <property type="entry name" value="GLUCOKINASE"/>
    <property type="match status" value="1"/>
</dbReference>
<reference evidence="5 6" key="1">
    <citation type="submission" date="2019-01" db="EMBL/GenBank/DDBJ databases">
        <authorList>
            <person name="Brito A."/>
        </authorList>
    </citation>
    <scope>NUCLEOTIDE SEQUENCE [LARGE SCALE GENOMIC DNA]</scope>
    <source>
        <strain evidence="5">1</strain>
    </source>
</reference>
<dbReference type="Gene3D" id="3.30.420.40">
    <property type="match status" value="1"/>
</dbReference>
<dbReference type="OrthoDB" id="9800595at2"/>
<evidence type="ECO:0000313" key="5">
    <source>
        <dbReference type="EMBL" id="VEP14373.1"/>
    </source>
</evidence>
<keyword evidence="3" id="KW-0547">Nucleotide-binding</keyword>
<evidence type="ECO:0000256" key="2">
    <source>
        <dbReference type="ARBA" id="ARBA00022777"/>
    </source>
</evidence>
<keyword evidence="2 3" id="KW-0418">Kinase</keyword>
<accession>A0A563VSJ1</accession>
<dbReference type="GO" id="GO:0005524">
    <property type="term" value="F:ATP binding"/>
    <property type="evidence" value="ECO:0007669"/>
    <property type="project" value="UniProtKB-UniRule"/>
</dbReference>
<dbReference type="RefSeq" id="WP_144864943.1">
    <property type="nucleotide sequence ID" value="NZ_LR213786.1"/>
</dbReference>
<dbReference type="PANTHER" id="PTHR47363:SF1">
    <property type="entry name" value="GLUCOKINASE"/>
    <property type="match status" value="1"/>
</dbReference>
<evidence type="ECO:0000256" key="4">
    <source>
        <dbReference type="RuleBase" id="RU004046"/>
    </source>
</evidence>
<dbReference type="GO" id="GO:0005737">
    <property type="term" value="C:cytoplasm"/>
    <property type="evidence" value="ECO:0007669"/>
    <property type="project" value="UniProtKB-SubCell"/>
</dbReference>
<sequence length="340" mass="37128">MLLLSGDIGGTKTILRLVNVASDKESFNTIKEAKFVSAKFTDLVPMVELFLRGNKLEQPQTACFGIAGPVVNNTSNLTNLNWQLTASRLEQELSIDKVYLINDFAANSYSVLDLEESELATLQTGKTIKNAPIAVIGAGTGLGESFLITQDGKYHVFPSEGGHTDFAPRNELEIQLLKYLQKKLNKTHISVERVVSGQGIVGIYQFLRDTNFAAENQEIANQIKSWETNSEQNIDPAAIIAQGAKEKQDTLCEKTMIIFIEAYGAETGNLALKMLPYGGIYIAGGIAAKNLSLIKKGSFLKAYNDKGRMSNLLTEIPIHVVLNPEVGLLGSILYALKTNI</sequence>
<protein>
    <recommendedName>
        <fullName evidence="3">Glucokinase</fullName>
        <ecNumber evidence="3">2.7.1.2</ecNumber>
    </recommendedName>
    <alternativeName>
        <fullName evidence="3">Glucose kinase</fullName>
    </alternativeName>
</protein>
<evidence type="ECO:0000313" key="6">
    <source>
        <dbReference type="Proteomes" id="UP000320055"/>
    </source>
</evidence>
<dbReference type="EC" id="2.7.1.2" evidence="3"/>
<evidence type="ECO:0000256" key="1">
    <source>
        <dbReference type="ARBA" id="ARBA00022679"/>
    </source>
</evidence>
<keyword evidence="3" id="KW-0067">ATP-binding</keyword>
<organism evidence="5 6">
    <name type="scientific">Hyella patelloides LEGE 07179</name>
    <dbReference type="NCBI Taxonomy" id="945734"/>
    <lineage>
        <taxon>Bacteria</taxon>
        <taxon>Bacillati</taxon>
        <taxon>Cyanobacteriota</taxon>
        <taxon>Cyanophyceae</taxon>
        <taxon>Pleurocapsales</taxon>
        <taxon>Hyellaceae</taxon>
        <taxon>Hyella</taxon>
    </lineage>
</organism>
<proteinExistence type="inferred from homology"/>
<keyword evidence="3" id="KW-0963">Cytoplasm</keyword>
<keyword evidence="3" id="KW-0324">Glycolysis</keyword>
<comment type="catalytic activity">
    <reaction evidence="3">
        <text>D-glucose + ATP = D-glucose 6-phosphate + ADP + H(+)</text>
        <dbReference type="Rhea" id="RHEA:17825"/>
        <dbReference type="ChEBI" id="CHEBI:4167"/>
        <dbReference type="ChEBI" id="CHEBI:15378"/>
        <dbReference type="ChEBI" id="CHEBI:30616"/>
        <dbReference type="ChEBI" id="CHEBI:61548"/>
        <dbReference type="ChEBI" id="CHEBI:456216"/>
        <dbReference type="EC" id="2.7.1.2"/>
    </reaction>
</comment>
<dbReference type="Pfam" id="PF02685">
    <property type="entry name" value="Glucokinase"/>
    <property type="match status" value="1"/>
</dbReference>
<dbReference type="HAMAP" id="MF_00524">
    <property type="entry name" value="Glucokinase"/>
    <property type="match status" value="1"/>
</dbReference>
<dbReference type="Proteomes" id="UP000320055">
    <property type="component" value="Unassembled WGS sequence"/>
</dbReference>
<dbReference type="NCBIfam" id="NF001415">
    <property type="entry name" value="PRK00292.1-2"/>
    <property type="match status" value="1"/>
</dbReference>
<gene>
    <name evidence="3 5" type="primary">glk</name>
    <name evidence="5" type="ORF">H1P_260024</name>
</gene>
<evidence type="ECO:0000256" key="3">
    <source>
        <dbReference type="HAMAP-Rule" id="MF_00524"/>
    </source>
</evidence>
<dbReference type="SUPFAM" id="SSF53067">
    <property type="entry name" value="Actin-like ATPase domain"/>
    <property type="match status" value="1"/>
</dbReference>
<dbReference type="InterPro" id="IPR003836">
    <property type="entry name" value="Glucokinase"/>
</dbReference>
<comment type="subcellular location">
    <subcellularLocation>
        <location evidence="3">Cytoplasm</location>
    </subcellularLocation>
</comment>
<dbReference type="NCBIfam" id="TIGR00749">
    <property type="entry name" value="glk"/>
    <property type="match status" value="1"/>
</dbReference>
<dbReference type="GO" id="GO:0005536">
    <property type="term" value="F:D-glucose binding"/>
    <property type="evidence" value="ECO:0007669"/>
    <property type="project" value="InterPro"/>
</dbReference>
<comment type="similarity">
    <text evidence="3 4">Belongs to the bacterial glucokinase family.</text>
</comment>
<dbReference type="AlphaFoldDB" id="A0A563VSJ1"/>
<dbReference type="GO" id="GO:0004340">
    <property type="term" value="F:glucokinase activity"/>
    <property type="evidence" value="ECO:0007669"/>
    <property type="project" value="UniProtKB-UniRule"/>
</dbReference>
<feature type="binding site" evidence="3">
    <location>
        <begin position="6"/>
        <end position="11"/>
    </location>
    <ligand>
        <name>ATP</name>
        <dbReference type="ChEBI" id="CHEBI:30616"/>
    </ligand>
</feature>
<dbReference type="Gene3D" id="3.40.367.20">
    <property type="match status" value="1"/>
</dbReference>
<name>A0A563VSJ1_9CYAN</name>